<dbReference type="Pfam" id="PF02775">
    <property type="entry name" value="TPP_enzyme_C"/>
    <property type="match status" value="1"/>
</dbReference>
<evidence type="ECO:0000256" key="2">
    <source>
        <dbReference type="ARBA" id="ARBA00022679"/>
    </source>
</evidence>
<evidence type="ECO:0000256" key="6">
    <source>
        <dbReference type="ARBA" id="ARBA00023211"/>
    </source>
</evidence>
<dbReference type="CDD" id="cd07037">
    <property type="entry name" value="TPP_PYR_MenD"/>
    <property type="match status" value="1"/>
</dbReference>
<dbReference type="SUPFAM" id="SSF52467">
    <property type="entry name" value="DHS-like NAD/FAD-binding domain"/>
    <property type="match status" value="1"/>
</dbReference>
<dbReference type="CDD" id="cd02009">
    <property type="entry name" value="TPP_SHCHC_synthase"/>
    <property type="match status" value="1"/>
</dbReference>
<comment type="similarity">
    <text evidence="7">Belongs to the TPP enzyme family. MenD subfamily.</text>
</comment>
<feature type="domain" description="Thiamine pyrophosphate enzyme N-terminal TPP-binding" evidence="9">
    <location>
        <begin position="13"/>
        <end position="124"/>
    </location>
</feature>
<dbReference type="Gene3D" id="3.40.50.970">
    <property type="match status" value="2"/>
</dbReference>
<comment type="cofactor">
    <cofactor evidence="7">
        <name>Mg(2+)</name>
        <dbReference type="ChEBI" id="CHEBI:18420"/>
    </cofactor>
    <cofactor evidence="7">
        <name>Mn(2+)</name>
        <dbReference type="ChEBI" id="CHEBI:29035"/>
    </cofactor>
</comment>
<dbReference type="EMBL" id="NOWF01000007">
    <property type="protein sequence ID" value="OYD07095.1"/>
    <property type="molecule type" value="Genomic_DNA"/>
</dbReference>
<keyword evidence="1 7" id="KW-0474">Menaquinone biosynthesis</keyword>
<dbReference type="InterPro" id="IPR029035">
    <property type="entry name" value="DHS-like_NAD/FAD-binding_dom"/>
</dbReference>
<dbReference type="Pfam" id="PF02776">
    <property type="entry name" value="TPP_enzyme_N"/>
    <property type="match status" value="1"/>
</dbReference>
<keyword evidence="3 7" id="KW-0479">Metal-binding</keyword>
<dbReference type="PIRSF" id="PIRSF004983">
    <property type="entry name" value="MenD"/>
    <property type="match status" value="1"/>
</dbReference>
<comment type="pathway">
    <text evidence="7">Quinol/quinone metabolism; 1,4-dihydroxy-2-naphthoate biosynthesis; 1,4-dihydroxy-2-naphthoate from chorismate: step 2/7.</text>
</comment>
<comment type="caution">
    <text evidence="11">The sequence shown here is derived from an EMBL/GenBank/DDBJ whole genome shotgun (WGS) entry which is preliminary data.</text>
</comment>
<dbReference type="Pfam" id="PF16582">
    <property type="entry name" value="TPP_enzyme_M_2"/>
    <property type="match status" value="1"/>
</dbReference>
<dbReference type="UniPathway" id="UPA00079"/>
<dbReference type="InterPro" id="IPR032264">
    <property type="entry name" value="MenD_middle"/>
</dbReference>
<evidence type="ECO:0000256" key="7">
    <source>
        <dbReference type="HAMAP-Rule" id="MF_01659"/>
    </source>
</evidence>
<evidence type="ECO:0000256" key="1">
    <source>
        <dbReference type="ARBA" id="ARBA00022428"/>
    </source>
</evidence>
<evidence type="ECO:0000259" key="8">
    <source>
        <dbReference type="Pfam" id="PF02775"/>
    </source>
</evidence>
<evidence type="ECO:0000256" key="3">
    <source>
        <dbReference type="ARBA" id="ARBA00022723"/>
    </source>
</evidence>
<keyword evidence="4 7" id="KW-0460">Magnesium</keyword>
<organism evidence="11 12">
    <name type="scientific">Paludifilum halophilum</name>
    <dbReference type="NCBI Taxonomy" id="1642702"/>
    <lineage>
        <taxon>Bacteria</taxon>
        <taxon>Bacillati</taxon>
        <taxon>Bacillota</taxon>
        <taxon>Bacilli</taxon>
        <taxon>Bacillales</taxon>
        <taxon>Thermoactinomycetaceae</taxon>
        <taxon>Paludifilum</taxon>
    </lineage>
</organism>
<keyword evidence="2 7" id="KW-0808">Transferase</keyword>
<accession>A0A235B676</accession>
<dbReference type="Gene3D" id="3.40.50.1220">
    <property type="entry name" value="TPP-binding domain"/>
    <property type="match status" value="1"/>
</dbReference>
<dbReference type="InterPro" id="IPR012001">
    <property type="entry name" value="Thiamin_PyroP_enz_TPP-bd_dom"/>
</dbReference>
<dbReference type="PANTHER" id="PTHR42916:SF1">
    <property type="entry name" value="PROTEIN PHYLLO, CHLOROPLASTIC"/>
    <property type="match status" value="1"/>
</dbReference>
<comment type="pathway">
    <text evidence="7">Quinol/quinone metabolism; menaquinone biosynthesis.</text>
</comment>
<dbReference type="UniPathway" id="UPA01057">
    <property type="reaction ID" value="UER00164"/>
</dbReference>
<evidence type="ECO:0000259" key="10">
    <source>
        <dbReference type="Pfam" id="PF16582"/>
    </source>
</evidence>
<evidence type="ECO:0000313" key="11">
    <source>
        <dbReference type="EMBL" id="OYD07095.1"/>
    </source>
</evidence>
<evidence type="ECO:0000313" key="12">
    <source>
        <dbReference type="Proteomes" id="UP000215459"/>
    </source>
</evidence>
<dbReference type="GO" id="GO:0000287">
    <property type="term" value="F:magnesium ion binding"/>
    <property type="evidence" value="ECO:0007669"/>
    <property type="project" value="UniProtKB-UniRule"/>
</dbReference>
<dbReference type="PANTHER" id="PTHR42916">
    <property type="entry name" value="2-SUCCINYL-5-ENOLPYRUVYL-6-HYDROXY-3-CYCLOHEXENE-1-CARBOXYLATE SYNTHASE"/>
    <property type="match status" value="1"/>
</dbReference>
<sequence>MSVRDAATAYVGAFVDELAECGVHRAVISPGSRSTPMAMVLAAHPGIRVWMNVDERSAGFFALGMAKATGEPVALLCTSGTAAANYFPAVAEAHLSRVPLVVLTADRPHELRDVGAPQAMDQLRLYGSHVKWFAEMALPEKEETMLRYARTNAGRAAATAKAGPPGPVHLNFPFREPLVPDLNDSALFSGGKRKGRPSPYVRVAQGEKELPESELAALAAEWSRVERGLIVCGPQTDPELVKPLIRLAEALQFPLLADPLSQLRCGDFDKARVVDGYDAFLRDADAVEKLVPEVVIRFGAMPVSKAFLLYLKAHPDCRQIVVDADEGWRDPTLSASEMLYADPVRFCKGLIRHMKNHRIKGETLWSRRWLQINHRTQEVVRRWGDTRSLSEGGVFLELAGLLPRESLLFAGNSMPVRDLETFFMKGDRPVRTMANRGVNGIDGVVSTALGTAAAGCHTVLVLGDLSFYHDLNGLLAAKMHRIHATIIVINNDGGGIFSFLPQASEAEHFEKLFGTPIGLDFSHAVRMYGGTFDRVGDWDAFRDALRRGENREGLSVIEVVTNRRENASLHRRIWQAVSEAVAEELSKGE</sequence>
<evidence type="ECO:0000256" key="5">
    <source>
        <dbReference type="ARBA" id="ARBA00023052"/>
    </source>
</evidence>
<dbReference type="GO" id="GO:0009234">
    <property type="term" value="P:menaquinone biosynthetic process"/>
    <property type="evidence" value="ECO:0007669"/>
    <property type="project" value="UniProtKB-UniRule"/>
</dbReference>
<reference evidence="11 12" key="1">
    <citation type="submission" date="2017-07" db="EMBL/GenBank/DDBJ databases">
        <title>The genome sequence of Paludifilum halophilum highlights mechanisms for microbial adaptation to high salt environemnts.</title>
        <authorList>
            <person name="Belbahri L."/>
        </authorList>
    </citation>
    <scope>NUCLEOTIDE SEQUENCE [LARGE SCALE GENOMIC DNA]</scope>
    <source>
        <strain evidence="11 12">DSM 102817</strain>
    </source>
</reference>
<dbReference type="InterPro" id="IPR011766">
    <property type="entry name" value="TPP_enzyme_TPP-bd"/>
</dbReference>
<dbReference type="RefSeq" id="WP_094264839.1">
    <property type="nucleotide sequence ID" value="NZ_NOWF01000007.1"/>
</dbReference>
<gene>
    <name evidence="7" type="primary">menD</name>
    <name evidence="11" type="ORF">CHM34_11880</name>
</gene>
<keyword evidence="5 7" id="KW-0786">Thiamine pyrophosphate</keyword>
<proteinExistence type="inferred from homology"/>
<feature type="domain" description="Menaquinone biosynthesis protein MenD middle" evidence="10">
    <location>
        <begin position="199"/>
        <end position="409"/>
    </location>
</feature>
<comment type="subunit">
    <text evidence="7">Homodimer.</text>
</comment>
<comment type="catalytic activity">
    <reaction evidence="7">
        <text>isochorismate + 2-oxoglutarate + H(+) = 5-enolpyruvoyl-6-hydroxy-2-succinyl-cyclohex-3-ene-1-carboxylate + CO2</text>
        <dbReference type="Rhea" id="RHEA:25593"/>
        <dbReference type="ChEBI" id="CHEBI:15378"/>
        <dbReference type="ChEBI" id="CHEBI:16526"/>
        <dbReference type="ChEBI" id="CHEBI:16810"/>
        <dbReference type="ChEBI" id="CHEBI:29780"/>
        <dbReference type="ChEBI" id="CHEBI:58818"/>
        <dbReference type="EC" id="2.2.1.9"/>
    </reaction>
</comment>
<dbReference type="GO" id="GO:0030976">
    <property type="term" value="F:thiamine pyrophosphate binding"/>
    <property type="evidence" value="ECO:0007669"/>
    <property type="project" value="UniProtKB-UniRule"/>
</dbReference>
<protein>
    <recommendedName>
        <fullName evidence="7">2-succinyl-5-enolpyruvyl-6-hydroxy-3-cyclohexene-1-carboxylate synthase</fullName>
        <shortName evidence="7">SEPHCHC synthase</shortName>
        <ecNumber evidence="7">2.2.1.9</ecNumber>
    </recommendedName>
    <alternativeName>
        <fullName evidence="7">Menaquinone biosynthesis protein MenD</fullName>
    </alternativeName>
</protein>
<comment type="cofactor">
    <cofactor evidence="7">
        <name>thiamine diphosphate</name>
        <dbReference type="ChEBI" id="CHEBI:58937"/>
    </cofactor>
    <text evidence="7">Binds 1 thiamine pyrophosphate per subunit.</text>
</comment>
<evidence type="ECO:0000259" key="9">
    <source>
        <dbReference type="Pfam" id="PF02776"/>
    </source>
</evidence>
<dbReference type="InterPro" id="IPR004433">
    <property type="entry name" value="MenaQ_synth_MenD"/>
</dbReference>
<dbReference type="AlphaFoldDB" id="A0A235B676"/>
<keyword evidence="6 7" id="KW-0464">Manganese</keyword>
<dbReference type="EC" id="2.2.1.9" evidence="7"/>
<name>A0A235B676_9BACL</name>
<dbReference type="Proteomes" id="UP000215459">
    <property type="component" value="Unassembled WGS sequence"/>
</dbReference>
<feature type="domain" description="Thiamine pyrophosphate enzyme TPP-binding" evidence="8">
    <location>
        <begin position="428"/>
        <end position="559"/>
    </location>
</feature>
<dbReference type="SUPFAM" id="SSF52518">
    <property type="entry name" value="Thiamin diphosphate-binding fold (THDP-binding)"/>
    <property type="match status" value="2"/>
</dbReference>
<dbReference type="HAMAP" id="MF_01659">
    <property type="entry name" value="MenD"/>
    <property type="match status" value="1"/>
</dbReference>
<dbReference type="GO" id="GO:0070204">
    <property type="term" value="F:2-succinyl-5-enolpyruvyl-6-hydroxy-3-cyclohexene-1-carboxylic-acid synthase activity"/>
    <property type="evidence" value="ECO:0007669"/>
    <property type="project" value="UniProtKB-UniRule"/>
</dbReference>
<comment type="function">
    <text evidence="7">Catalyzes the thiamine diphosphate-dependent decarboxylation of 2-oxoglutarate and the subsequent addition of the resulting succinic semialdehyde-thiamine pyrophosphate anion to isochorismate to yield 2-succinyl-5-enolpyruvyl-6-hydroxy-3-cyclohexene-1-carboxylate (SEPHCHC).</text>
</comment>
<dbReference type="OrthoDB" id="9791859at2"/>
<dbReference type="NCBIfam" id="TIGR00173">
    <property type="entry name" value="menD"/>
    <property type="match status" value="1"/>
</dbReference>
<keyword evidence="12" id="KW-1185">Reference proteome</keyword>
<dbReference type="GO" id="GO:0030145">
    <property type="term" value="F:manganese ion binding"/>
    <property type="evidence" value="ECO:0007669"/>
    <property type="project" value="UniProtKB-UniRule"/>
</dbReference>
<evidence type="ECO:0000256" key="4">
    <source>
        <dbReference type="ARBA" id="ARBA00022842"/>
    </source>
</evidence>
<dbReference type="InterPro" id="IPR029061">
    <property type="entry name" value="THDP-binding"/>
</dbReference>